<evidence type="ECO:0000256" key="1">
    <source>
        <dbReference type="ARBA" id="ARBA00023235"/>
    </source>
</evidence>
<evidence type="ECO:0000259" key="4">
    <source>
        <dbReference type="Pfam" id="PF01261"/>
    </source>
</evidence>
<dbReference type="InterPro" id="IPR050417">
    <property type="entry name" value="Sugar_Epim/Isomerase"/>
</dbReference>
<keyword evidence="1 2" id="KW-0413">Isomerase</keyword>
<dbReference type="Pfam" id="PF01261">
    <property type="entry name" value="AP_endonuc_2"/>
    <property type="match status" value="1"/>
</dbReference>
<dbReference type="InterPro" id="IPR026040">
    <property type="entry name" value="HyI-like"/>
</dbReference>
<evidence type="ECO:0000313" key="6">
    <source>
        <dbReference type="Proteomes" id="UP000287969"/>
    </source>
</evidence>
<gene>
    <name evidence="5" type="ORF">EQM13_03605</name>
</gene>
<evidence type="ECO:0000256" key="2">
    <source>
        <dbReference type="PIRNR" id="PIRNR006241"/>
    </source>
</evidence>
<proteinExistence type="inferred from homology"/>
<dbReference type="FunFam" id="3.20.20.150:FF:000007">
    <property type="entry name" value="Hydroxypyruvate isomerase"/>
    <property type="match status" value="1"/>
</dbReference>
<dbReference type="Gene3D" id="3.20.20.150">
    <property type="entry name" value="Divalent-metal-dependent TIM barrel enzymes"/>
    <property type="match status" value="1"/>
</dbReference>
<dbReference type="PANTHER" id="PTHR43489:SF13">
    <property type="entry name" value="HYDROXYPYRUVATE ISOMERASE"/>
    <property type="match status" value="1"/>
</dbReference>
<reference evidence="6" key="1">
    <citation type="submission" date="2019-01" db="EMBL/GenBank/DDBJ databases">
        <title>Draft genomes of a novel of Sporanaerobacter strains.</title>
        <authorList>
            <person name="Ma S."/>
        </authorList>
    </citation>
    <scope>NUCLEOTIDE SEQUENCE [LARGE SCALE GENOMIC DNA]</scope>
    <source>
        <strain evidence="6">NJN-17</strain>
    </source>
</reference>
<keyword evidence="5" id="KW-0670">Pyruvate</keyword>
<feature type="active site" description="Proton donor/acceptor" evidence="3">
    <location>
        <position position="240"/>
    </location>
</feature>
<protein>
    <submittedName>
        <fullName evidence="5">Hydroxypyruvate isomerase</fullName>
    </submittedName>
</protein>
<accession>A0A410Q9S0</accession>
<name>A0A410Q9S0_9FIRM</name>
<dbReference type="GO" id="GO:0008903">
    <property type="term" value="F:hydroxypyruvate isomerase activity"/>
    <property type="evidence" value="ECO:0007669"/>
    <property type="project" value="TreeGrafter"/>
</dbReference>
<dbReference type="SUPFAM" id="SSF51658">
    <property type="entry name" value="Xylose isomerase-like"/>
    <property type="match status" value="1"/>
</dbReference>
<dbReference type="InterPro" id="IPR013022">
    <property type="entry name" value="Xyl_isomerase-like_TIM-brl"/>
</dbReference>
<dbReference type="PANTHER" id="PTHR43489">
    <property type="entry name" value="ISOMERASE"/>
    <property type="match status" value="1"/>
</dbReference>
<dbReference type="OrthoDB" id="9786584at2"/>
<organism evidence="5 6">
    <name type="scientific">Acidilutibacter cellobiosedens</name>
    <dbReference type="NCBI Taxonomy" id="2507161"/>
    <lineage>
        <taxon>Bacteria</taxon>
        <taxon>Bacillati</taxon>
        <taxon>Bacillota</taxon>
        <taxon>Tissierellia</taxon>
        <taxon>Tissierellales</taxon>
        <taxon>Acidilutibacteraceae</taxon>
        <taxon>Acidilutibacter</taxon>
    </lineage>
</organism>
<feature type="domain" description="Xylose isomerase-like TIM barrel" evidence="4">
    <location>
        <begin position="21"/>
        <end position="256"/>
    </location>
</feature>
<dbReference type="GO" id="GO:0046487">
    <property type="term" value="P:glyoxylate metabolic process"/>
    <property type="evidence" value="ECO:0007669"/>
    <property type="project" value="TreeGrafter"/>
</dbReference>
<evidence type="ECO:0000256" key="3">
    <source>
        <dbReference type="PIRSR" id="PIRSR006241-50"/>
    </source>
</evidence>
<dbReference type="EMBL" id="CP035282">
    <property type="protein sequence ID" value="QAT60727.1"/>
    <property type="molecule type" value="Genomic_DNA"/>
</dbReference>
<dbReference type="PIRSF" id="PIRSF006241">
    <property type="entry name" value="HyI"/>
    <property type="match status" value="1"/>
</dbReference>
<dbReference type="Proteomes" id="UP000287969">
    <property type="component" value="Chromosome"/>
</dbReference>
<dbReference type="KEGG" id="spoa:EQM13_03605"/>
<comment type="similarity">
    <text evidence="2">Belongs to the hyi family.</text>
</comment>
<dbReference type="InterPro" id="IPR036237">
    <property type="entry name" value="Xyl_isomerase-like_sf"/>
</dbReference>
<sequence>MFKFVANLSLLFNEVPFMERFSAARKAGFSYVEFMFPYDYKTEEIKEELKKNDLKLILFNLPAGDWDNGDRGTAVDPSRKKEFIDGVKKAVDTASELGVSKINCLMGNKCTAFPEKEVRKNLVENLRYAADELGKNNIKLLIEAVNHVNMPSFNIHKVKDAMKLISEVDNPNIFLQYDVYHAAKEKEDQRFILENYLDKIDHIQVADNPDRHQPGTGDIDYKYIFDFIKNSNYKGYISMEYIPEPDTLTSLKWLDKFGFKL</sequence>
<dbReference type="AlphaFoldDB" id="A0A410Q9S0"/>
<keyword evidence="6" id="KW-1185">Reference proteome</keyword>
<evidence type="ECO:0000313" key="5">
    <source>
        <dbReference type="EMBL" id="QAT60727.1"/>
    </source>
</evidence>
<feature type="active site" description="Proton donor/acceptor" evidence="3">
    <location>
        <position position="143"/>
    </location>
</feature>